<gene>
    <name evidence="2" type="primary">ISPlu6L</name>
    <name evidence="2" type="ORF">XPG1_2194</name>
</gene>
<evidence type="ECO:0000313" key="2">
    <source>
        <dbReference type="EMBL" id="CDG21849.1"/>
    </source>
</evidence>
<feature type="domain" description="Transposase DDE" evidence="1">
    <location>
        <begin position="168"/>
        <end position="322"/>
    </location>
</feature>
<dbReference type="AlphaFoldDB" id="A0A068R4A1"/>
<dbReference type="InterPro" id="IPR025668">
    <property type="entry name" value="Tnp_DDE_dom"/>
</dbReference>
<reference evidence="2 3" key="1">
    <citation type="submission" date="2013-07" db="EMBL/GenBank/DDBJ databases">
        <authorList>
            <person name="Genoscope - CEA"/>
        </authorList>
    </citation>
    <scope>NUCLEOTIDE SEQUENCE [LARGE SCALE GENOMIC DNA]</scope>
    <source>
        <strain evidence="2 3">G6</strain>
    </source>
</reference>
<dbReference type="EMBL" id="FO704551">
    <property type="protein sequence ID" value="CDG21849.1"/>
    <property type="molecule type" value="Genomic_DNA"/>
</dbReference>
<dbReference type="Pfam" id="PF13612">
    <property type="entry name" value="DDE_Tnp_1_3"/>
    <property type="match status" value="1"/>
</dbReference>
<dbReference type="KEGG" id="xpo:XPG1_2194"/>
<dbReference type="HOGENOM" id="CLU_073308_1_0_6"/>
<name>A0A068R4A1_9GAMM</name>
<organism evidence="2 3">
    <name type="scientific">Xenorhabdus poinarii G6</name>
    <dbReference type="NCBI Taxonomy" id="1354304"/>
    <lineage>
        <taxon>Bacteria</taxon>
        <taxon>Pseudomonadati</taxon>
        <taxon>Pseudomonadota</taxon>
        <taxon>Gammaproteobacteria</taxon>
        <taxon>Enterobacterales</taxon>
        <taxon>Morganellaceae</taxon>
        <taxon>Xenorhabdus</taxon>
    </lineage>
</organism>
<evidence type="ECO:0000313" key="3">
    <source>
        <dbReference type="Proteomes" id="UP000032735"/>
    </source>
</evidence>
<keyword evidence="3" id="KW-1185">Reference proteome</keyword>
<proteinExistence type="predicted"/>
<sequence>MYTPFSFFLQTGVISYRLLAEHLLVSRFSYPYLLPEFWIKNWRSACSKSKVLVHTKNRSKKEQAMNKLVEIFCDVDDFCRFFIPQWEQFCLNKGHRLRRRQGHMYPSEMMTILIRFHMSHYRDFKHFYLEHIWKYHHHDFPTLLSYTRFVSVSPSVLVPLCSYLTQLKGKPTGIAFIDSTSLRVCHNIRIPRHKVFEGVAQRGKTSIGWFYGFKLHLIVNHQGEILALKITAGNVDDREPVRELAKALTGSLYGDKGYLSQELAGALAQAGVTFMTKKRRHMKAQVLAEWDNIMLSKRFIIETINGQLKTISQIEHSRHRSIKGFLLTVLGGVIAYCLKWKKPSLKVFYSEEDFPMTA</sequence>
<dbReference type="NCBIfam" id="NF033520">
    <property type="entry name" value="transpos_IS982"/>
    <property type="match status" value="1"/>
</dbReference>
<evidence type="ECO:0000259" key="1">
    <source>
        <dbReference type="Pfam" id="PF13612"/>
    </source>
</evidence>
<dbReference type="Proteomes" id="UP000032735">
    <property type="component" value="Chromosome"/>
</dbReference>
<accession>A0A068R4A1</accession>
<dbReference type="STRING" id="1354304.XPG1_2194"/>
<protein>
    <submittedName>
        <fullName evidence="2">Transposase</fullName>
    </submittedName>
</protein>